<comment type="caution">
    <text evidence="1">The sequence shown here is derived from an EMBL/GenBank/DDBJ whole genome shotgun (WGS) entry which is preliminary data.</text>
</comment>
<reference evidence="1 2" key="1">
    <citation type="submission" date="2013-09" db="EMBL/GenBank/DDBJ databases">
        <title>Corchorus capsularis genome sequencing.</title>
        <authorList>
            <person name="Alam M."/>
            <person name="Haque M.S."/>
            <person name="Islam M.S."/>
            <person name="Emdad E.M."/>
            <person name="Islam M.M."/>
            <person name="Ahmed B."/>
            <person name="Halim A."/>
            <person name="Hossen Q.M.M."/>
            <person name="Hossain M.Z."/>
            <person name="Ahmed R."/>
            <person name="Khan M.M."/>
            <person name="Islam R."/>
            <person name="Rashid M.M."/>
            <person name="Khan S.A."/>
            <person name="Rahman M.S."/>
            <person name="Alam M."/>
        </authorList>
    </citation>
    <scope>NUCLEOTIDE SEQUENCE [LARGE SCALE GENOMIC DNA]</scope>
    <source>
        <strain evidence="2">cv. CVL-1</strain>
        <tissue evidence="1">Whole seedling</tissue>
    </source>
</reference>
<sequence>METKLETEERLTKKRKYKPECRAKQAYAQIWPAK</sequence>
<protein>
    <submittedName>
        <fullName evidence="1">Uncharacterized protein</fullName>
    </submittedName>
</protein>
<keyword evidence="2" id="KW-1185">Reference proteome</keyword>
<dbReference type="EMBL" id="AWWV01013838">
    <property type="protein sequence ID" value="OMO59866.1"/>
    <property type="molecule type" value="Genomic_DNA"/>
</dbReference>
<accession>A0A1R3GP83</accession>
<proteinExistence type="predicted"/>
<name>A0A1R3GP83_COCAP</name>
<feature type="non-terminal residue" evidence="1">
    <location>
        <position position="34"/>
    </location>
</feature>
<dbReference type="Proteomes" id="UP000188268">
    <property type="component" value="Unassembled WGS sequence"/>
</dbReference>
<organism evidence="1 2">
    <name type="scientific">Corchorus capsularis</name>
    <name type="common">Jute</name>
    <dbReference type="NCBI Taxonomy" id="210143"/>
    <lineage>
        <taxon>Eukaryota</taxon>
        <taxon>Viridiplantae</taxon>
        <taxon>Streptophyta</taxon>
        <taxon>Embryophyta</taxon>
        <taxon>Tracheophyta</taxon>
        <taxon>Spermatophyta</taxon>
        <taxon>Magnoliopsida</taxon>
        <taxon>eudicotyledons</taxon>
        <taxon>Gunneridae</taxon>
        <taxon>Pentapetalae</taxon>
        <taxon>rosids</taxon>
        <taxon>malvids</taxon>
        <taxon>Malvales</taxon>
        <taxon>Malvaceae</taxon>
        <taxon>Grewioideae</taxon>
        <taxon>Apeibeae</taxon>
        <taxon>Corchorus</taxon>
    </lineage>
</organism>
<evidence type="ECO:0000313" key="1">
    <source>
        <dbReference type="EMBL" id="OMO59866.1"/>
    </source>
</evidence>
<evidence type="ECO:0000313" key="2">
    <source>
        <dbReference type="Proteomes" id="UP000188268"/>
    </source>
</evidence>
<gene>
    <name evidence="1" type="ORF">CCACVL1_24564</name>
</gene>
<dbReference type="Gramene" id="OMO59866">
    <property type="protein sequence ID" value="OMO59866"/>
    <property type="gene ID" value="CCACVL1_24564"/>
</dbReference>
<dbReference type="AlphaFoldDB" id="A0A1R3GP83"/>